<evidence type="ECO:0000313" key="1">
    <source>
        <dbReference type="EMBL" id="QQP50525.1"/>
    </source>
</evidence>
<dbReference type="AlphaFoldDB" id="A0A7T8HIK6"/>
<organism evidence="1 2">
    <name type="scientific">Caligus rogercresseyi</name>
    <name type="common">Sea louse</name>
    <dbReference type="NCBI Taxonomy" id="217165"/>
    <lineage>
        <taxon>Eukaryota</taxon>
        <taxon>Metazoa</taxon>
        <taxon>Ecdysozoa</taxon>
        <taxon>Arthropoda</taxon>
        <taxon>Crustacea</taxon>
        <taxon>Multicrustacea</taxon>
        <taxon>Hexanauplia</taxon>
        <taxon>Copepoda</taxon>
        <taxon>Siphonostomatoida</taxon>
        <taxon>Caligidae</taxon>
        <taxon>Caligus</taxon>
    </lineage>
</organism>
<dbReference type="Proteomes" id="UP000595437">
    <property type="component" value="Chromosome 7"/>
</dbReference>
<gene>
    <name evidence="1" type="ORF">FKW44_011549</name>
</gene>
<evidence type="ECO:0000313" key="2">
    <source>
        <dbReference type="Proteomes" id="UP000595437"/>
    </source>
</evidence>
<accession>A0A7T8HIK6</accession>
<reference evidence="2" key="1">
    <citation type="submission" date="2021-01" db="EMBL/GenBank/DDBJ databases">
        <title>Caligus Genome Assembly.</title>
        <authorList>
            <person name="Gallardo-Escarate C."/>
        </authorList>
    </citation>
    <scope>NUCLEOTIDE SEQUENCE [LARGE SCALE GENOMIC DNA]</scope>
</reference>
<protein>
    <submittedName>
        <fullName evidence="1">Uncharacterized protein</fullName>
    </submittedName>
</protein>
<proteinExistence type="predicted"/>
<keyword evidence="2" id="KW-1185">Reference proteome</keyword>
<dbReference type="EMBL" id="CP045896">
    <property type="protein sequence ID" value="QQP50525.1"/>
    <property type="molecule type" value="Genomic_DNA"/>
</dbReference>
<sequence length="57" mass="6695">MVRPPTHPTSRRSSWDSNMQFWSRRCGPPEPGRNPLDYSFWVQVESKACTVATEWKL</sequence>
<name>A0A7T8HIK6_CALRO</name>